<comment type="caution">
    <text evidence="2">The sequence shown here is derived from an EMBL/GenBank/DDBJ whole genome shotgun (WGS) entry which is preliminary data.</text>
</comment>
<keyword evidence="3" id="KW-1185">Reference proteome</keyword>
<evidence type="ECO:0000256" key="1">
    <source>
        <dbReference type="SAM" id="Coils"/>
    </source>
</evidence>
<dbReference type="InterPro" id="IPR007139">
    <property type="entry name" value="DUF349"/>
</dbReference>
<evidence type="ECO:0000313" key="3">
    <source>
        <dbReference type="Proteomes" id="UP000256485"/>
    </source>
</evidence>
<dbReference type="EMBL" id="QTUC01000001">
    <property type="protein sequence ID" value="REF38238.1"/>
    <property type="molecule type" value="Genomic_DNA"/>
</dbReference>
<dbReference type="Proteomes" id="UP000256485">
    <property type="component" value="Unassembled WGS sequence"/>
</dbReference>
<reference evidence="2 3" key="1">
    <citation type="submission" date="2018-08" db="EMBL/GenBank/DDBJ databases">
        <title>Sequencing the genomes of 1000 actinobacteria strains.</title>
        <authorList>
            <person name="Klenk H.-P."/>
        </authorList>
    </citation>
    <scope>NUCLEOTIDE SEQUENCE [LARGE SCALE GENOMIC DNA]</scope>
    <source>
        <strain evidence="2 3">DSM 22891</strain>
    </source>
</reference>
<dbReference type="RefSeq" id="WP_245941226.1">
    <property type="nucleotide sequence ID" value="NZ_QTUC01000001.1"/>
</dbReference>
<accession>A0A3D9V8X7</accession>
<name>A0A3D9V8X7_THECX</name>
<organism evidence="2 3">
    <name type="scientific">Thermasporomyces composti</name>
    <dbReference type="NCBI Taxonomy" id="696763"/>
    <lineage>
        <taxon>Bacteria</taxon>
        <taxon>Bacillati</taxon>
        <taxon>Actinomycetota</taxon>
        <taxon>Actinomycetes</taxon>
        <taxon>Propionibacteriales</taxon>
        <taxon>Nocardioidaceae</taxon>
        <taxon>Thermasporomyces</taxon>
    </lineage>
</organism>
<proteinExistence type="predicted"/>
<feature type="coiled-coil region" evidence="1">
    <location>
        <begin position="85"/>
        <end position="134"/>
    </location>
</feature>
<gene>
    <name evidence="2" type="ORF">DFJ64_3713</name>
</gene>
<dbReference type="AlphaFoldDB" id="A0A3D9V8X7"/>
<feature type="coiled-coil region" evidence="1">
    <location>
        <begin position="323"/>
        <end position="387"/>
    </location>
</feature>
<keyword evidence="1" id="KW-0175">Coiled coil</keyword>
<evidence type="ECO:0000313" key="2">
    <source>
        <dbReference type="EMBL" id="REF38238.1"/>
    </source>
</evidence>
<protein>
    <submittedName>
        <fullName evidence="2">Uncharacterized protein DUF349</fullName>
    </submittedName>
</protein>
<sequence>MSGTAEDPWGRVADDGTVYVRTESGERAVGSWQVGDPEGALAFFRRKYDALALEVELLASRVESGILSLDEAAAAVRRERRHVAEAQAVGDLGALERRLAQLEELIAERRAQRRAERKRQLEEARQTKMAIAEEAEAISSGGDWRHGVGRFRELLEQWKSLPRLDKATDDELWRRFSSARTAYTRRRKQYFAELNARREEARQIKEEIAAEAETLADSTEWSRVSARFRELMRRWKAAGAAPREAEEQLRKRFRAAQDRFFAARAQAYAEQDAEYKENLAKKEALLAEAEALLPVRDHRSARAAFRGILQRWDEVGRVPRSAVRSIEARLRRVEEAIRAAEAREWRRTNPETRIRAHNTLEQLRSSIAELENQLADARARGDAEAERRAEEALSARRAWLAEVEKTLNELSSE</sequence>
<dbReference type="Pfam" id="PF03993">
    <property type="entry name" value="DUF349"/>
    <property type="match status" value="3"/>
</dbReference>
<feature type="coiled-coil region" evidence="1">
    <location>
        <begin position="187"/>
        <end position="214"/>
    </location>
</feature>